<dbReference type="KEGG" id="pph:Ppha_0024"/>
<name>B4SAL2_PELPB</name>
<dbReference type="EMBL" id="CP001110">
    <property type="protein sequence ID" value="ACF42381.1"/>
    <property type="molecule type" value="Genomic_DNA"/>
</dbReference>
<proteinExistence type="predicted"/>
<accession>B4SAL2</accession>
<keyword evidence="2" id="KW-1185">Reference proteome</keyword>
<gene>
    <name evidence="1" type="ordered locus">Ppha_0024</name>
</gene>
<dbReference type="Proteomes" id="UP000002724">
    <property type="component" value="Chromosome"/>
</dbReference>
<dbReference type="AlphaFoldDB" id="B4SAL2"/>
<sequence>MSRMACRLTIKIRNNRQETAKTGTEEAAHMRRYDQEPKPFLAAFYLQDFFEVMYIERISFFVLRFTPFTLCRIKIL</sequence>
<dbReference type="STRING" id="324925.Ppha_0024"/>
<evidence type="ECO:0000313" key="1">
    <source>
        <dbReference type="EMBL" id="ACF42381.1"/>
    </source>
</evidence>
<evidence type="ECO:0000313" key="2">
    <source>
        <dbReference type="Proteomes" id="UP000002724"/>
    </source>
</evidence>
<reference evidence="1 2" key="1">
    <citation type="submission" date="2008-06" db="EMBL/GenBank/DDBJ databases">
        <title>Complete sequence of Pelodictyon phaeoclathratiforme BU-1.</title>
        <authorList>
            <consortium name="US DOE Joint Genome Institute"/>
            <person name="Lucas S."/>
            <person name="Copeland A."/>
            <person name="Lapidus A."/>
            <person name="Glavina del Rio T."/>
            <person name="Dalin E."/>
            <person name="Tice H."/>
            <person name="Bruce D."/>
            <person name="Goodwin L."/>
            <person name="Pitluck S."/>
            <person name="Schmutz J."/>
            <person name="Larimer F."/>
            <person name="Land M."/>
            <person name="Hauser L."/>
            <person name="Kyrpides N."/>
            <person name="Mikhailova N."/>
            <person name="Liu Z."/>
            <person name="Li T."/>
            <person name="Zhao F."/>
            <person name="Overmann J."/>
            <person name="Bryant D.A."/>
            <person name="Richardson P."/>
        </authorList>
    </citation>
    <scope>NUCLEOTIDE SEQUENCE [LARGE SCALE GENOMIC DNA]</scope>
    <source>
        <strain evidence="2">DSM 5477 / BU-1</strain>
    </source>
</reference>
<organism evidence="1 2">
    <name type="scientific">Pelodictyon phaeoclathratiforme (strain DSM 5477 / BU-1)</name>
    <dbReference type="NCBI Taxonomy" id="324925"/>
    <lineage>
        <taxon>Bacteria</taxon>
        <taxon>Pseudomonadati</taxon>
        <taxon>Chlorobiota</taxon>
        <taxon>Chlorobiia</taxon>
        <taxon>Chlorobiales</taxon>
        <taxon>Chlorobiaceae</taxon>
        <taxon>Chlorobium/Pelodictyon group</taxon>
        <taxon>Pelodictyon</taxon>
    </lineage>
</organism>
<protein>
    <submittedName>
        <fullName evidence="1">Uncharacterized protein</fullName>
    </submittedName>
</protein>
<dbReference type="HOGENOM" id="CLU_2651223_0_0_10"/>